<accession>A0ABV0E607</accession>
<dbReference type="PANTHER" id="PTHR44846">
    <property type="entry name" value="MANNOSYL-D-GLYCERATE TRANSPORT/METABOLISM SYSTEM REPRESSOR MNGR-RELATED"/>
    <property type="match status" value="1"/>
</dbReference>
<evidence type="ECO:0000256" key="2">
    <source>
        <dbReference type="ARBA" id="ARBA00023125"/>
    </source>
</evidence>
<proteinExistence type="predicted"/>
<dbReference type="PROSITE" id="PS50949">
    <property type="entry name" value="HTH_GNTR"/>
    <property type="match status" value="1"/>
</dbReference>
<dbReference type="EMBL" id="JAYLVJ010000063">
    <property type="protein sequence ID" value="MEO1758843.1"/>
    <property type="molecule type" value="Genomic_DNA"/>
</dbReference>
<feature type="domain" description="HTH gntR-type" evidence="4">
    <location>
        <begin position="8"/>
        <end position="76"/>
    </location>
</feature>
<dbReference type="SUPFAM" id="SSF64288">
    <property type="entry name" value="Chorismate lyase-like"/>
    <property type="match status" value="1"/>
</dbReference>
<dbReference type="InterPro" id="IPR000524">
    <property type="entry name" value="Tscrpt_reg_HTH_GntR"/>
</dbReference>
<organism evidence="5 6">
    <name type="scientific">Paraburkholderia caribensis</name>
    <dbReference type="NCBI Taxonomy" id="75105"/>
    <lineage>
        <taxon>Bacteria</taxon>
        <taxon>Pseudomonadati</taxon>
        <taxon>Pseudomonadota</taxon>
        <taxon>Betaproteobacteria</taxon>
        <taxon>Burkholderiales</taxon>
        <taxon>Burkholderiaceae</taxon>
        <taxon>Paraburkholderia</taxon>
    </lineage>
</organism>
<dbReference type="InterPro" id="IPR036388">
    <property type="entry name" value="WH-like_DNA-bd_sf"/>
</dbReference>
<dbReference type="RefSeq" id="WP_012406598.1">
    <property type="nucleotide sequence ID" value="NZ_JAKUCO010000028.1"/>
</dbReference>
<dbReference type="CDD" id="cd07377">
    <property type="entry name" value="WHTH_GntR"/>
    <property type="match status" value="1"/>
</dbReference>
<evidence type="ECO:0000313" key="6">
    <source>
        <dbReference type="Proteomes" id="UP001462961"/>
    </source>
</evidence>
<dbReference type="SUPFAM" id="SSF46785">
    <property type="entry name" value="Winged helix' DNA-binding domain"/>
    <property type="match status" value="1"/>
</dbReference>
<dbReference type="InterPro" id="IPR011663">
    <property type="entry name" value="UTRA"/>
</dbReference>
<comment type="caution">
    <text evidence="5">The sequence shown here is derived from an EMBL/GenBank/DDBJ whole genome shotgun (WGS) entry which is preliminary data.</text>
</comment>
<evidence type="ECO:0000256" key="1">
    <source>
        <dbReference type="ARBA" id="ARBA00023015"/>
    </source>
</evidence>
<keyword evidence="3" id="KW-0804">Transcription</keyword>
<dbReference type="InterPro" id="IPR050679">
    <property type="entry name" value="Bact_HTH_transcr_reg"/>
</dbReference>
<keyword evidence="2" id="KW-0238">DNA-binding</keyword>
<dbReference type="InterPro" id="IPR028978">
    <property type="entry name" value="Chorismate_lyase_/UTRA_dom_sf"/>
</dbReference>
<dbReference type="InterPro" id="IPR036390">
    <property type="entry name" value="WH_DNA-bd_sf"/>
</dbReference>
<reference evidence="5 6" key="1">
    <citation type="submission" date="2024-01" db="EMBL/GenBank/DDBJ databases">
        <title>The diversity of rhizobia nodulating Mimosa spp. in eleven states of Brazil covering several biomes is determined by host plant, location, and edaphic factors.</title>
        <authorList>
            <person name="Rouws L."/>
            <person name="Barauna A."/>
            <person name="Beukes C."/>
            <person name="De Faria S.M."/>
            <person name="Gross E."/>
            <person name="Dos Reis Junior F.B."/>
            <person name="Simon M."/>
            <person name="Maluk M."/>
            <person name="Odee D.W."/>
            <person name="Kenicer G."/>
            <person name="Young J.P.W."/>
            <person name="Reis V.M."/>
            <person name="Zilli J."/>
            <person name="James E.K."/>
        </authorList>
    </citation>
    <scope>NUCLEOTIDE SEQUENCE [LARGE SCALE GENOMIC DNA]</scope>
    <source>
        <strain evidence="5 6">JHI1651</strain>
    </source>
</reference>
<dbReference type="SMART" id="SM00345">
    <property type="entry name" value="HTH_GNTR"/>
    <property type="match status" value="1"/>
</dbReference>
<keyword evidence="6" id="KW-1185">Reference proteome</keyword>
<keyword evidence="1" id="KW-0805">Transcription regulation</keyword>
<name>A0ABV0E607_9BURK</name>
<dbReference type="PANTHER" id="PTHR44846:SF1">
    <property type="entry name" value="MANNOSYL-D-GLYCERATE TRANSPORT_METABOLISM SYSTEM REPRESSOR MNGR-RELATED"/>
    <property type="match status" value="1"/>
</dbReference>
<evidence type="ECO:0000259" key="4">
    <source>
        <dbReference type="PROSITE" id="PS50949"/>
    </source>
</evidence>
<dbReference type="Proteomes" id="UP001462961">
    <property type="component" value="Unassembled WGS sequence"/>
</dbReference>
<dbReference type="Gene3D" id="1.10.10.10">
    <property type="entry name" value="Winged helix-like DNA-binding domain superfamily/Winged helix DNA-binding domain"/>
    <property type="match status" value="1"/>
</dbReference>
<gene>
    <name evidence="5" type="ORF">VOI32_33595</name>
</gene>
<protein>
    <submittedName>
        <fullName evidence="5">GntR family transcriptional regulator</fullName>
    </submittedName>
</protein>
<dbReference type="Pfam" id="PF00392">
    <property type="entry name" value="GntR"/>
    <property type="match status" value="1"/>
</dbReference>
<evidence type="ECO:0000256" key="3">
    <source>
        <dbReference type="ARBA" id="ARBA00023163"/>
    </source>
</evidence>
<sequence>MIKLQPSQSLHESVREELRRRITAGAYSVDLPIPSTAMLSEEFGVSSITVKRALRDLQAAGALVAVPGKGTYVKRQQRLLRQLDVMQPSLDDTSIRGVSITREKITDPTMNALAPPDHVMLCIRKTIWTDDAPVMYDLTYLSPEIDNEIVDEFGTKFVVDALKMHSIHVQKTRIVIDAAPASGTVEEIFDVPNGYPMLRRLYRMETSDPGITVYGVLQAPFDRLACTVNFP</sequence>
<evidence type="ECO:0000313" key="5">
    <source>
        <dbReference type="EMBL" id="MEO1758843.1"/>
    </source>
</evidence>
<dbReference type="Pfam" id="PF07702">
    <property type="entry name" value="UTRA"/>
    <property type="match status" value="1"/>
</dbReference>
<dbReference type="Gene3D" id="3.40.1410.10">
    <property type="entry name" value="Chorismate lyase-like"/>
    <property type="match status" value="1"/>
</dbReference>